<name>A0ABP7UJG1_9BACT</name>
<accession>A0ABP7UJG1</accession>
<protein>
    <submittedName>
        <fullName evidence="1">Uncharacterized protein</fullName>
    </submittedName>
</protein>
<keyword evidence="2" id="KW-1185">Reference proteome</keyword>
<evidence type="ECO:0000313" key="2">
    <source>
        <dbReference type="Proteomes" id="UP001501469"/>
    </source>
</evidence>
<evidence type="ECO:0000313" key="1">
    <source>
        <dbReference type="EMBL" id="GAA4045023.1"/>
    </source>
</evidence>
<proteinExistence type="predicted"/>
<comment type="caution">
    <text evidence="1">The sequence shown here is derived from an EMBL/GenBank/DDBJ whole genome shotgun (WGS) entry which is preliminary data.</text>
</comment>
<organism evidence="1 2">
    <name type="scientific">Hymenobacter glaciei</name>
    <dbReference type="NCBI Taxonomy" id="877209"/>
    <lineage>
        <taxon>Bacteria</taxon>
        <taxon>Pseudomonadati</taxon>
        <taxon>Bacteroidota</taxon>
        <taxon>Cytophagia</taxon>
        <taxon>Cytophagales</taxon>
        <taxon>Hymenobacteraceae</taxon>
        <taxon>Hymenobacter</taxon>
    </lineage>
</organism>
<dbReference type="Proteomes" id="UP001501469">
    <property type="component" value="Unassembled WGS sequence"/>
</dbReference>
<sequence length="100" mass="11486">METESNLPEYSTLFLDFPLYSKFKIESDAPTCFYLFHLLNFNGIIDAFCPACGRMSTFQGIGSENFVPSPENGKFDLGRMEVYGVRTNTSYFENKSWHIN</sequence>
<dbReference type="EMBL" id="BAABDK010000025">
    <property type="protein sequence ID" value="GAA4045023.1"/>
    <property type="molecule type" value="Genomic_DNA"/>
</dbReference>
<reference evidence="2" key="1">
    <citation type="journal article" date="2019" name="Int. J. Syst. Evol. Microbiol.">
        <title>The Global Catalogue of Microorganisms (GCM) 10K type strain sequencing project: providing services to taxonomists for standard genome sequencing and annotation.</title>
        <authorList>
            <consortium name="The Broad Institute Genomics Platform"/>
            <consortium name="The Broad Institute Genome Sequencing Center for Infectious Disease"/>
            <person name="Wu L."/>
            <person name="Ma J."/>
        </authorList>
    </citation>
    <scope>NUCLEOTIDE SEQUENCE [LARGE SCALE GENOMIC DNA]</scope>
    <source>
        <strain evidence="2">JCM 17225</strain>
    </source>
</reference>
<gene>
    <name evidence="1" type="ORF">GCM10022409_33860</name>
</gene>